<dbReference type="PANTHER" id="PTHR43895:SF33">
    <property type="entry name" value="PROTEIN KINASE DOMAIN-CONTAINING PROTEIN"/>
    <property type="match status" value="1"/>
</dbReference>
<dbReference type="PROSITE" id="PS50011">
    <property type="entry name" value="PROTEIN_KINASE_DOM"/>
    <property type="match status" value="1"/>
</dbReference>
<dbReference type="EnsemblPlants" id="Kaladp1276s0001.1.v1.1">
    <property type="protein sequence ID" value="Kaladp1276s0001.1.v1.1.CDS.1"/>
    <property type="gene ID" value="Kaladp1276s0001.v1.1"/>
</dbReference>
<comment type="function">
    <text evidence="7">CIPK serine-threonine protein kinases interact with CBL proteins. Binding of a CBL protein to the regulatory NAF domain of CIPK protein lead to the activation of the kinase in a calcium-dependent manner.</text>
</comment>
<evidence type="ECO:0000256" key="7">
    <source>
        <dbReference type="ARBA" id="ARBA00058225"/>
    </source>
</evidence>
<reference evidence="11" key="1">
    <citation type="submission" date="2021-01" db="UniProtKB">
        <authorList>
            <consortium name="EnsemblPlants"/>
        </authorList>
    </citation>
    <scope>IDENTIFICATION</scope>
</reference>
<organism evidence="11 12">
    <name type="scientific">Kalanchoe fedtschenkoi</name>
    <name type="common">Lavender scallops</name>
    <name type="synonym">South American air plant</name>
    <dbReference type="NCBI Taxonomy" id="63787"/>
    <lineage>
        <taxon>Eukaryota</taxon>
        <taxon>Viridiplantae</taxon>
        <taxon>Streptophyta</taxon>
        <taxon>Embryophyta</taxon>
        <taxon>Tracheophyta</taxon>
        <taxon>Spermatophyta</taxon>
        <taxon>Magnoliopsida</taxon>
        <taxon>eudicotyledons</taxon>
        <taxon>Gunneridae</taxon>
        <taxon>Pentapetalae</taxon>
        <taxon>Saxifragales</taxon>
        <taxon>Crassulaceae</taxon>
        <taxon>Kalanchoe</taxon>
    </lineage>
</organism>
<accession>A0A7N0VKW0</accession>
<dbReference type="InterPro" id="IPR011009">
    <property type="entry name" value="Kinase-like_dom_sf"/>
</dbReference>
<name>A0A7N0VKW0_KALFE</name>
<proteinExistence type="inferred from homology"/>
<evidence type="ECO:0000259" key="10">
    <source>
        <dbReference type="PROSITE" id="PS50011"/>
    </source>
</evidence>
<dbReference type="PANTHER" id="PTHR43895">
    <property type="entry name" value="CALCIUM/CALMODULIN-DEPENDENT PROTEIN KINASE KINASE-RELATED"/>
    <property type="match status" value="1"/>
</dbReference>
<evidence type="ECO:0000313" key="11">
    <source>
        <dbReference type="EnsemblPlants" id="Kaladp1276s0001.1.v1.1.CDS.1"/>
    </source>
</evidence>
<dbReference type="PROSITE" id="PS00108">
    <property type="entry name" value="PROTEIN_KINASE_ST"/>
    <property type="match status" value="1"/>
</dbReference>
<dbReference type="InterPro" id="IPR000719">
    <property type="entry name" value="Prot_kinase_dom"/>
</dbReference>
<evidence type="ECO:0000256" key="5">
    <source>
        <dbReference type="ARBA" id="ARBA00022777"/>
    </source>
</evidence>
<dbReference type="GO" id="GO:0005524">
    <property type="term" value="F:ATP binding"/>
    <property type="evidence" value="ECO:0007669"/>
    <property type="project" value="UniProtKB-UniRule"/>
</dbReference>
<keyword evidence="5" id="KW-0418">Kinase</keyword>
<dbReference type="FunFam" id="1.10.510.10:FF:000571">
    <property type="entry name" value="Maternal embryonic leucine zipper kinase"/>
    <property type="match status" value="1"/>
</dbReference>
<dbReference type="SMART" id="SM00220">
    <property type="entry name" value="S_TKc"/>
    <property type="match status" value="1"/>
</dbReference>
<dbReference type="GO" id="GO:0004674">
    <property type="term" value="F:protein serine/threonine kinase activity"/>
    <property type="evidence" value="ECO:0007669"/>
    <property type="project" value="UniProtKB-KW"/>
</dbReference>
<dbReference type="SUPFAM" id="SSF56112">
    <property type="entry name" value="Protein kinase-like (PK-like)"/>
    <property type="match status" value="1"/>
</dbReference>
<feature type="domain" description="Protein kinase" evidence="10">
    <location>
        <begin position="29"/>
        <end position="284"/>
    </location>
</feature>
<dbReference type="OMA" id="IYLVVEY"/>
<dbReference type="InterPro" id="IPR008271">
    <property type="entry name" value="Ser/Thr_kinase_AS"/>
</dbReference>
<dbReference type="AlphaFoldDB" id="A0A7N0VKW0"/>
<sequence>MEPAVPPLQATATGVCRESRTAAIILDRYKLGRQLGRGSFAKVFLAKSLIDDSSVAVKIIDKPECADMQSRITREISAMRRLQHHPNILKIHEVMATKSKIYLVMELARGGELFAKIASRGRLTEPAARKYFQQLVSTLDFCHQNGVTHRDVKPQNLLLDQNNNLKVSDFGLSALPEQIKDGLLRTACGTPAYTAPEVVCRRNGGYDGSKADAWSCGVLLFFFLAGFLPFDDTNLIDMYTKIHKREYSFPEWMSRPVKRIIWHLLDPNPNTRLSIELLKSTNWFKKSPQPEPKITLTESDSYFGKNSALRPMNAFDIIS</sequence>
<evidence type="ECO:0000256" key="6">
    <source>
        <dbReference type="ARBA" id="ARBA00022840"/>
    </source>
</evidence>
<keyword evidence="2 9" id="KW-0723">Serine/threonine-protein kinase</keyword>
<dbReference type="Proteomes" id="UP000594263">
    <property type="component" value="Unplaced"/>
</dbReference>
<dbReference type="GO" id="GO:0007165">
    <property type="term" value="P:signal transduction"/>
    <property type="evidence" value="ECO:0007669"/>
    <property type="project" value="TreeGrafter"/>
</dbReference>
<evidence type="ECO:0000256" key="4">
    <source>
        <dbReference type="ARBA" id="ARBA00022741"/>
    </source>
</evidence>
<keyword evidence="3" id="KW-0808">Transferase</keyword>
<comment type="similarity">
    <text evidence="1">Belongs to the protein kinase superfamily. CAMK Ser/Thr protein kinase family. SNF1 subfamily.</text>
</comment>
<evidence type="ECO:0000256" key="1">
    <source>
        <dbReference type="ARBA" id="ARBA00006234"/>
    </source>
</evidence>
<dbReference type="Pfam" id="PF00069">
    <property type="entry name" value="Pkinase"/>
    <property type="match status" value="1"/>
</dbReference>
<feature type="binding site" evidence="8">
    <location>
        <position position="58"/>
    </location>
    <ligand>
        <name>ATP</name>
        <dbReference type="ChEBI" id="CHEBI:30616"/>
    </ligand>
</feature>
<keyword evidence="12" id="KW-1185">Reference proteome</keyword>
<keyword evidence="6 8" id="KW-0067">ATP-binding</keyword>
<evidence type="ECO:0000256" key="2">
    <source>
        <dbReference type="ARBA" id="ARBA00022527"/>
    </source>
</evidence>
<evidence type="ECO:0000313" key="12">
    <source>
        <dbReference type="Proteomes" id="UP000594263"/>
    </source>
</evidence>
<dbReference type="InterPro" id="IPR017441">
    <property type="entry name" value="Protein_kinase_ATP_BS"/>
</dbReference>
<dbReference type="Gramene" id="Kaladp1276s0001.1.v1.1">
    <property type="protein sequence ID" value="Kaladp1276s0001.1.v1.1.CDS.1"/>
    <property type="gene ID" value="Kaladp1276s0001.v1.1"/>
</dbReference>
<dbReference type="FunFam" id="3.30.200.20:FF:000003">
    <property type="entry name" value="Non-specific serine/threonine protein kinase"/>
    <property type="match status" value="1"/>
</dbReference>
<keyword evidence="4 8" id="KW-0547">Nucleotide-binding</keyword>
<evidence type="ECO:0000256" key="9">
    <source>
        <dbReference type="RuleBase" id="RU000304"/>
    </source>
</evidence>
<evidence type="ECO:0000256" key="3">
    <source>
        <dbReference type="ARBA" id="ARBA00022679"/>
    </source>
</evidence>
<dbReference type="Gene3D" id="1.10.510.10">
    <property type="entry name" value="Transferase(Phosphotransferase) domain 1"/>
    <property type="match status" value="1"/>
</dbReference>
<protein>
    <recommendedName>
        <fullName evidence="10">Protein kinase domain-containing protein</fullName>
    </recommendedName>
</protein>
<evidence type="ECO:0000256" key="8">
    <source>
        <dbReference type="PROSITE-ProRule" id="PRU10141"/>
    </source>
</evidence>
<dbReference type="PROSITE" id="PS00107">
    <property type="entry name" value="PROTEIN_KINASE_ATP"/>
    <property type="match status" value="1"/>
</dbReference>